<gene>
    <name evidence="2" type="ORF">LSH36_547g05024</name>
</gene>
<reference evidence="2" key="1">
    <citation type="journal article" date="2023" name="Mol. Biol. Evol.">
        <title>Third-Generation Sequencing Reveals the Adaptive Role of the Epigenome in Three Deep-Sea Polychaetes.</title>
        <authorList>
            <person name="Perez M."/>
            <person name="Aroh O."/>
            <person name="Sun Y."/>
            <person name="Lan Y."/>
            <person name="Juniper S.K."/>
            <person name="Young C.R."/>
            <person name="Angers B."/>
            <person name="Qian P.Y."/>
        </authorList>
    </citation>
    <scope>NUCLEOTIDE SEQUENCE</scope>
    <source>
        <strain evidence="2">P08H-3</strain>
    </source>
</reference>
<name>A0AAD9J8B5_9ANNE</name>
<feature type="transmembrane region" description="Helical" evidence="1">
    <location>
        <begin position="16"/>
        <end position="33"/>
    </location>
</feature>
<dbReference type="GO" id="GO:0016746">
    <property type="term" value="F:acyltransferase activity"/>
    <property type="evidence" value="ECO:0007669"/>
    <property type="project" value="InterPro"/>
</dbReference>
<dbReference type="InterPro" id="IPR009447">
    <property type="entry name" value="PIGW/GWT1"/>
</dbReference>
<accession>A0AAD9J8B5</accession>
<keyword evidence="3" id="KW-1185">Reference proteome</keyword>
<keyword evidence="1" id="KW-1133">Transmembrane helix</keyword>
<evidence type="ECO:0000256" key="1">
    <source>
        <dbReference type="SAM" id="Phobius"/>
    </source>
</evidence>
<dbReference type="GO" id="GO:0016020">
    <property type="term" value="C:membrane"/>
    <property type="evidence" value="ECO:0007669"/>
    <property type="project" value="InterPro"/>
</dbReference>
<proteinExistence type="predicted"/>
<keyword evidence="1" id="KW-0472">Membrane</keyword>
<dbReference type="GO" id="GO:0006506">
    <property type="term" value="P:GPI anchor biosynthetic process"/>
    <property type="evidence" value="ECO:0007669"/>
    <property type="project" value="InterPro"/>
</dbReference>
<evidence type="ECO:0000313" key="3">
    <source>
        <dbReference type="Proteomes" id="UP001208570"/>
    </source>
</evidence>
<evidence type="ECO:0000313" key="2">
    <source>
        <dbReference type="EMBL" id="KAK2147575.1"/>
    </source>
</evidence>
<keyword evidence="1" id="KW-0812">Transmembrane</keyword>
<protein>
    <submittedName>
        <fullName evidence="2">Uncharacterized protein</fullName>
    </submittedName>
</protein>
<dbReference type="EMBL" id="JAODUP010000547">
    <property type="protein sequence ID" value="KAK2147575.1"/>
    <property type="molecule type" value="Genomic_DNA"/>
</dbReference>
<feature type="transmembrane region" description="Helical" evidence="1">
    <location>
        <begin position="69"/>
        <end position="90"/>
    </location>
</feature>
<organism evidence="2 3">
    <name type="scientific">Paralvinella palmiformis</name>
    <dbReference type="NCBI Taxonomy" id="53620"/>
    <lineage>
        <taxon>Eukaryota</taxon>
        <taxon>Metazoa</taxon>
        <taxon>Spiralia</taxon>
        <taxon>Lophotrochozoa</taxon>
        <taxon>Annelida</taxon>
        <taxon>Polychaeta</taxon>
        <taxon>Sedentaria</taxon>
        <taxon>Canalipalpata</taxon>
        <taxon>Terebellida</taxon>
        <taxon>Terebelliformia</taxon>
        <taxon>Alvinellidae</taxon>
        <taxon>Paralvinella</taxon>
    </lineage>
</organism>
<dbReference type="AlphaFoldDB" id="A0AAD9J8B5"/>
<dbReference type="Pfam" id="PF06423">
    <property type="entry name" value="GWT1"/>
    <property type="match status" value="1"/>
</dbReference>
<sequence length="140" mass="16090">MSGIICMTLLSSHQDIFITILSTTVGILWYLLLDDRRMHHESIIEANCYVFPDLLDLEMPRRMRFMTYFRSYVLVSAAIAILGVDFHQIFPRSFSNNALFRSTSYGYLNPCSNPSDTCVYGIFYERVARQSSYVTVVTAS</sequence>
<dbReference type="Proteomes" id="UP001208570">
    <property type="component" value="Unassembled WGS sequence"/>
</dbReference>
<comment type="caution">
    <text evidence="2">The sequence shown here is derived from an EMBL/GenBank/DDBJ whole genome shotgun (WGS) entry which is preliminary data.</text>
</comment>